<keyword evidence="1" id="KW-1133">Transmembrane helix</keyword>
<name>A0A5J4K6H1_9CHLR</name>
<proteinExistence type="predicted"/>
<evidence type="ECO:0000256" key="1">
    <source>
        <dbReference type="SAM" id="Phobius"/>
    </source>
</evidence>
<accession>A0A5J4K6H1</accession>
<feature type="transmembrane region" description="Helical" evidence="1">
    <location>
        <begin position="27"/>
        <end position="46"/>
    </location>
</feature>
<dbReference type="EMBL" id="BKZV01000001">
    <property type="protein sequence ID" value="GER82279.1"/>
    <property type="molecule type" value="Genomic_DNA"/>
</dbReference>
<evidence type="ECO:0000313" key="2">
    <source>
        <dbReference type="EMBL" id="GER82279.1"/>
    </source>
</evidence>
<sequence>MIPWRLLVELALFGLAALPLWHRQCYLLASMLMALFLLNRLALSLWGQNTV</sequence>
<organism evidence="2 3">
    <name type="scientific">Thermogemmatispora aurantia</name>
    <dbReference type="NCBI Taxonomy" id="2045279"/>
    <lineage>
        <taxon>Bacteria</taxon>
        <taxon>Bacillati</taxon>
        <taxon>Chloroflexota</taxon>
        <taxon>Ktedonobacteria</taxon>
        <taxon>Thermogemmatisporales</taxon>
        <taxon>Thermogemmatisporaceae</taxon>
        <taxon>Thermogemmatispora</taxon>
    </lineage>
</organism>
<keyword evidence="3" id="KW-1185">Reference proteome</keyword>
<dbReference type="RefSeq" id="WP_228026347.1">
    <property type="nucleotide sequence ID" value="NZ_BKZV01000001.1"/>
</dbReference>
<reference evidence="2 3" key="1">
    <citation type="journal article" date="2019" name="Int. J. Syst. Evol. Microbiol.">
        <title>Thermogemmatispora aurantia sp. nov. and Thermogemmatispora argillosa sp. nov., within the class Ktedonobacteria, and emended description of the genus Thermogemmatispora.</title>
        <authorList>
            <person name="Zheng Y."/>
            <person name="Wang C.M."/>
            <person name="Sakai Y."/>
            <person name="Abe K."/>
            <person name="Yokota A."/>
            <person name="Yabe S."/>
        </authorList>
    </citation>
    <scope>NUCLEOTIDE SEQUENCE [LARGE SCALE GENOMIC DNA]</scope>
    <source>
        <strain evidence="2 3">A1-2</strain>
    </source>
</reference>
<comment type="caution">
    <text evidence="2">The sequence shown here is derived from an EMBL/GenBank/DDBJ whole genome shotgun (WGS) entry which is preliminary data.</text>
</comment>
<dbReference type="Proteomes" id="UP000334820">
    <property type="component" value="Unassembled WGS sequence"/>
</dbReference>
<protein>
    <submittedName>
        <fullName evidence="2">Uncharacterized protein</fullName>
    </submittedName>
</protein>
<keyword evidence="1" id="KW-0472">Membrane</keyword>
<evidence type="ECO:0000313" key="3">
    <source>
        <dbReference type="Proteomes" id="UP000334820"/>
    </source>
</evidence>
<dbReference type="AlphaFoldDB" id="A0A5J4K6H1"/>
<keyword evidence="1" id="KW-0812">Transmembrane</keyword>
<gene>
    <name evidence="2" type="ORF">KTAU_09170</name>
</gene>